<dbReference type="CDD" id="cd00761">
    <property type="entry name" value="Glyco_tranf_GTA_type"/>
    <property type="match status" value="1"/>
</dbReference>
<dbReference type="EMBL" id="AXDY01000006">
    <property type="protein sequence ID" value="ERS93279.1"/>
    <property type="molecule type" value="Genomic_DNA"/>
</dbReference>
<dbReference type="Gene3D" id="3.90.550.10">
    <property type="entry name" value="Spore Coat Polysaccharide Biosynthesis Protein SpsA, Chain A"/>
    <property type="match status" value="1"/>
</dbReference>
<evidence type="ECO:0000259" key="2">
    <source>
        <dbReference type="Pfam" id="PF00535"/>
    </source>
</evidence>
<dbReference type="InterPro" id="IPR001173">
    <property type="entry name" value="Glyco_trans_2-like"/>
</dbReference>
<comment type="similarity">
    <text evidence="1">Belongs to the glycosyltransferase 2 family.</text>
</comment>
<evidence type="ECO:0000256" key="1">
    <source>
        <dbReference type="ARBA" id="ARBA00006739"/>
    </source>
</evidence>
<dbReference type="RefSeq" id="WP_023015747.1">
    <property type="nucleotide sequence ID" value="NZ_AXDY01000006.1"/>
</dbReference>
<dbReference type="PANTHER" id="PTHR22916">
    <property type="entry name" value="GLYCOSYLTRANSFERASE"/>
    <property type="match status" value="1"/>
</dbReference>
<comment type="caution">
    <text evidence="3">The sequence shown here is derived from an EMBL/GenBank/DDBJ whole genome shotgun (WGS) entry which is preliminary data.</text>
</comment>
<evidence type="ECO:0000313" key="4">
    <source>
        <dbReference type="Proteomes" id="UP000017131"/>
    </source>
</evidence>
<sequence length="287" mass="33895">MLTVFTPTFNRAHTLGRVYESLRKQSNYNFEWVIVDDGSTDETELLVNQFEEDLFTIRYFKIKNSGKHVATNVGIKAARGDLFTCLDSDDWFYPDAVDYFLNFFESNVDVECLITLDTFEDGTIVGEKLPDIHTVNWVDLRYIYKVRGDKCYVFRLSTIRNMTFPQYGKSKHMPPSYQLLELSIHYKCHLSNKKTKFVEYQNDGISSKVKTNYFVSAENYCVYRKLAYYLMPNRKEKVKEMLLYNISWLSLGLDCKYKFKSHKERLLSILLLPPSILLRSYYKIKLK</sequence>
<dbReference type="PANTHER" id="PTHR22916:SF3">
    <property type="entry name" value="UDP-GLCNAC:BETAGAL BETA-1,3-N-ACETYLGLUCOSAMINYLTRANSFERASE-LIKE PROTEIN 1"/>
    <property type="match status" value="1"/>
</dbReference>
<proteinExistence type="inferred from homology"/>
<organism evidence="3 4">
    <name type="scientific">Staphylococcus simulans UMC-CNS-990</name>
    <dbReference type="NCBI Taxonomy" id="1405498"/>
    <lineage>
        <taxon>Bacteria</taxon>
        <taxon>Bacillati</taxon>
        <taxon>Bacillota</taxon>
        <taxon>Bacilli</taxon>
        <taxon>Bacillales</taxon>
        <taxon>Staphylococcaceae</taxon>
        <taxon>Staphylococcus</taxon>
    </lineage>
</organism>
<accession>A0ABN0PCA6</accession>
<dbReference type="Proteomes" id="UP000017131">
    <property type="component" value="Unassembled WGS sequence"/>
</dbReference>
<feature type="domain" description="Glycosyltransferase 2-like" evidence="2">
    <location>
        <begin position="3"/>
        <end position="123"/>
    </location>
</feature>
<gene>
    <name evidence="3" type="ORF">SSIM_08315</name>
</gene>
<dbReference type="SUPFAM" id="SSF53448">
    <property type="entry name" value="Nucleotide-diphospho-sugar transferases"/>
    <property type="match status" value="1"/>
</dbReference>
<reference evidence="3 4" key="1">
    <citation type="journal article" date="2013" name="Genome Announc.">
        <title>Draft Genome Sequence of Staphylococcus simulans UMC-CNS-990, Isolated from a Case of Chronic Bovine Mastitis.</title>
        <authorList>
            <person name="Calcutt M.J."/>
            <person name="Foecking M.F."/>
            <person name="Hsieh H.Y."/>
            <person name="Perry J."/>
            <person name="Stewart G.C."/>
            <person name="Middleton J.R."/>
        </authorList>
    </citation>
    <scope>NUCLEOTIDE SEQUENCE [LARGE SCALE GENOMIC DNA]</scope>
    <source>
        <strain evidence="3 4">UMC-CNS-990</strain>
    </source>
</reference>
<name>A0ABN0PCA6_STASI</name>
<keyword evidence="4" id="KW-1185">Reference proteome</keyword>
<dbReference type="Pfam" id="PF00535">
    <property type="entry name" value="Glycos_transf_2"/>
    <property type="match status" value="1"/>
</dbReference>
<evidence type="ECO:0000313" key="3">
    <source>
        <dbReference type="EMBL" id="ERS93279.1"/>
    </source>
</evidence>
<protein>
    <recommendedName>
        <fullName evidence="2">Glycosyltransferase 2-like domain-containing protein</fullName>
    </recommendedName>
</protein>
<dbReference type="InterPro" id="IPR029044">
    <property type="entry name" value="Nucleotide-diphossugar_trans"/>
</dbReference>